<proteinExistence type="evidence at protein level"/>
<name>Q9R5C0_NITER</name>
<accession>Q9R5C0</accession>
<keyword id="KW-0903">Direct protein sequencing</keyword>
<sequence length="22" mass="2549">AGVAEFNDKGELLLPKNYREWV</sequence>
<protein>
    <submittedName>
        <fullName>Cytochrome P-460</fullName>
    </submittedName>
</protein>
<dbReference type="AlphaFoldDB" id="Q9R5C0"/>
<reference key="1">
    <citation type="journal article" date="1993" name="J. Bacteriol.">
        <title>Multiple copies of genes coding for electron transport proteins in the bacterium Nitrosomonas europaea.</title>
        <authorList>
            <person name="McTavish H."/>
            <person name="LaQuier F."/>
            <person name="Arciero D."/>
            <person name="Logan M."/>
            <person name="Mundfrom G."/>
            <person name="Fuchs J.A."/>
            <person name="Hooper A.B."/>
        </authorList>
    </citation>
    <scope>PROTEIN SEQUENCE</scope>
</reference>
<organism>
    <name type="scientific">Nitrosomonas europaea</name>
    <dbReference type="NCBI Taxonomy" id="915"/>
    <lineage>
        <taxon>Bacteria</taxon>
        <taxon>Pseudomonadati</taxon>
        <taxon>Pseudomonadota</taxon>
        <taxon>Betaproteobacteria</taxon>
        <taxon>Nitrosomonadales</taxon>
        <taxon>Nitrosomonadaceae</taxon>
        <taxon>Nitrosomonas</taxon>
    </lineage>
</organism>